<proteinExistence type="predicted"/>
<accession>A0A822XS74</accession>
<dbReference type="EMBL" id="DUZY01000001">
    <property type="protein sequence ID" value="DAD22852.1"/>
    <property type="molecule type" value="Genomic_DNA"/>
</dbReference>
<organism evidence="1 2">
    <name type="scientific">Nelumbo nucifera</name>
    <name type="common">Sacred lotus</name>
    <dbReference type="NCBI Taxonomy" id="4432"/>
    <lineage>
        <taxon>Eukaryota</taxon>
        <taxon>Viridiplantae</taxon>
        <taxon>Streptophyta</taxon>
        <taxon>Embryophyta</taxon>
        <taxon>Tracheophyta</taxon>
        <taxon>Spermatophyta</taxon>
        <taxon>Magnoliopsida</taxon>
        <taxon>Proteales</taxon>
        <taxon>Nelumbonaceae</taxon>
        <taxon>Nelumbo</taxon>
    </lineage>
</organism>
<gene>
    <name evidence="1" type="ORF">HUJ06_024315</name>
</gene>
<keyword evidence="2" id="KW-1185">Reference proteome</keyword>
<name>A0A822XS74_NELNU</name>
<evidence type="ECO:0000313" key="2">
    <source>
        <dbReference type="Proteomes" id="UP000607653"/>
    </source>
</evidence>
<dbReference type="AlphaFoldDB" id="A0A822XS74"/>
<protein>
    <submittedName>
        <fullName evidence="1">Uncharacterized protein</fullName>
    </submittedName>
</protein>
<sequence>MRIEPMDSFLASYLHHQNSIFFFLSAR</sequence>
<reference evidence="1 2" key="1">
    <citation type="journal article" date="2020" name="Mol. Biol. Evol.">
        <title>Distinct Expression and Methylation Patterns for Genes with Different Fates following a Single Whole-Genome Duplication in Flowering Plants.</title>
        <authorList>
            <person name="Shi T."/>
            <person name="Rahmani R.S."/>
            <person name="Gugger P.F."/>
            <person name="Wang M."/>
            <person name="Li H."/>
            <person name="Zhang Y."/>
            <person name="Li Z."/>
            <person name="Wang Q."/>
            <person name="Van de Peer Y."/>
            <person name="Marchal K."/>
            <person name="Chen J."/>
        </authorList>
    </citation>
    <scope>NUCLEOTIDE SEQUENCE [LARGE SCALE GENOMIC DNA]</scope>
    <source>
        <tissue evidence="1">Leaf</tissue>
    </source>
</reference>
<comment type="caution">
    <text evidence="1">The sequence shown here is derived from an EMBL/GenBank/DDBJ whole genome shotgun (WGS) entry which is preliminary data.</text>
</comment>
<dbReference type="Proteomes" id="UP000607653">
    <property type="component" value="Unassembled WGS sequence"/>
</dbReference>
<evidence type="ECO:0000313" key="1">
    <source>
        <dbReference type="EMBL" id="DAD22852.1"/>
    </source>
</evidence>